<dbReference type="Proteomes" id="UP001139011">
    <property type="component" value="Unassembled WGS sequence"/>
</dbReference>
<reference evidence="1" key="1">
    <citation type="submission" date="2021-09" db="EMBL/GenBank/DDBJ databases">
        <title>Genome analysis of Fictibacillus sp. KIGAM418 isolated from marine sediment.</title>
        <authorList>
            <person name="Seo M.-J."/>
            <person name="Cho E.-S."/>
            <person name="Hwang C.Y."/>
        </authorList>
    </citation>
    <scope>NUCLEOTIDE SEQUENCE</scope>
    <source>
        <strain evidence="1">KIGAM418</strain>
    </source>
</reference>
<dbReference type="RefSeq" id="WP_248253312.1">
    <property type="nucleotide sequence ID" value="NZ_JAIWJX010000002.1"/>
</dbReference>
<accession>A0A9X1XC00</accession>
<dbReference type="AlphaFoldDB" id="A0A9X1XC00"/>
<keyword evidence="2" id="KW-1185">Reference proteome</keyword>
<evidence type="ECO:0000313" key="1">
    <source>
        <dbReference type="EMBL" id="MCK6257931.1"/>
    </source>
</evidence>
<organism evidence="1 2">
    <name type="scientific">Fictibacillus marinisediminis</name>
    <dbReference type="NCBI Taxonomy" id="2878389"/>
    <lineage>
        <taxon>Bacteria</taxon>
        <taxon>Bacillati</taxon>
        <taxon>Bacillota</taxon>
        <taxon>Bacilli</taxon>
        <taxon>Bacillales</taxon>
        <taxon>Fictibacillaceae</taxon>
        <taxon>Fictibacillus</taxon>
    </lineage>
</organism>
<name>A0A9X1XC00_9BACL</name>
<sequence>MTLISTTINGAKKTNTREAEVQATYLAEKGMDYTAAKINNKLKTEIGNGILVSQFPATFTNVINFVKGQVIGKTINPSGNGTYIVKDIQFTDTSSTTPNRKSVTIQVEANVKNQTKLLKRTIFFGTGNAPEILKYALGSFCLSKNCLPGEGNMYLQGASQIKGDLYVANNLFVKDSGPTVYNYNYSYGTYTVPYWNDTLSPQLIPNDSSTKSKIALGGNLFTFTDAAPFINFNFSELKYESEYRSISNYYQAHLNTPDVTNSFYQNVTNSPANYFTSSVPSIVKSNFRPPIIEIAGKRNSYKYNWNDSGVSPIPLPNNRMNDSNTLYKSLKIYPYDKNGTNFDSFILEGNNTINQFSFPGNTEITGQSNKISRLEFTNGAYIGGDLEIGSKSASNNPNTYPTIQIRGSIFVDGDLTINNVNAQFASLIYVTGKTTIEYSTLKGLNESLKPPGSLIVFSKGDINIQNNSLYDDNPSYLKGFFYSERDIEMYGVGSNISIDGGLSARKIILNALAGKYANQGQEALIKSSDINLSRLKINYDPDIIETYANLKESEPMITDLDEPAIAEPHMK</sequence>
<protein>
    <submittedName>
        <fullName evidence="1">Uncharacterized protein</fullName>
    </submittedName>
</protein>
<comment type="caution">
    <text evidence="1">The sequence shown here is derived from an EMBL/GenBank/DDBJ whole genome shotgun (WGS) entry which is preliminary data.</text>
</comment>
<gene>
    <name evidence="1" type="ORF">LCY76_15225</name>
</gene>
<evidence type="ECO:0000313" key="2">
    <source>
        <dbReference type="Proteomes" id="UP001139011"/>
    </source>
</evidence>
<dbReference type="EMBL" id="JAIWJX010000002">
    <property type="protein sequence ID" value="MCK6257931.1"/>
    <property type="molecule type" value="Genomic_DNA"/>
</dbReference>
<proteinExistence type="predicted"/>